<dbReference type="PaxDb" id="3218-PP1S110_4V6.1"/>
<dbReference type="AlphaFoldDB" id="A0A2K1KPY4"/>
<protein>
    <submittedName>
        <fullName evidence="1 2">Uncharacterized protein</fullName>
    </submittedName>
</protein>
<dbReference type="EnsemblPlants" id="Pp3c4_25680V3.2">
    <property type="protein sequence ID" value="PAC:32921360.CDS.1"/>
    <property type="gene ID" value="Pp3c4_25680"/>
</dbReference>
<reference evidence="2" key="3">
    <citation type="submission" date="2020-12" db="UniProtKB">
        <authorList>
            <consortium name="EnsemblPlants"/>
        </authorList>
    </citation>
    <scope>IDENTIFICATION</scope>
</reference>
<reference evidence="1 3" key="1">
    <citation type="journal article" date="2008" name="Science">
        <title>The Physcomitrella genome reveals evolutionary insights into the conquest of land by plants.</title>
        <authorList>
            <person name="Rensing S."/>
            <person name="Lang D."/>
            <person name="Zimmer A."/>
            <person name="Terry A."/>
            <person name="Salamov A."/>
            <person name="Shapiro H."/>
            <person name="Nishiyama T."/>
            <person name="Perroud P.-F."/>
            <person name="Lindquist E."/>
            <person name="Kamisugi Y."/>
            <person name="Tanahashi T."/>
            <person name="Sakakibara K."/>
            <person name="Fujita T."/>
            <person name="Oishi K."/>
            <person name="Shin-I T."/>
            <person name="Kuroki Y."/>
            <person name="Toyoda A."/>
            <person name="Suzuki Y."/>
            <person name="Hashimoto A."/>
            <person name="Yamaguchi K."/>
            <person name="Sugano A."/>
            <person name="Kohara Y."/>
            <person name="Fujiyama A."/>
            <person name="Anterola A."/>
            <person name="Aoki S."/>
            <person name="Ashton N."/>
            <person name="Barbazuk W.B."/>
            <person name="Barker E."/>
            <person name="Bennetzen J."/>
            <person name="Bezanilla M."/>
            <person name="Blankenship R."/>
            <person name="Cho S.H."/>
            <person name="Dutcher S."/>
            <person name="Estelle M."/>
            <person name="Fawcett J.A."/>
            <person name="Gundlach H."/>
            <person name="Hanada K."/>
            <person name="Heyl A."/>
            <person name="Hicks K.A."/>
            <person name="Hugh J."/>
            <person name="Lohr M."/>
            <person name="Mayer K."/>
            <person name="Melkozernov A."/>
            <person name="Murata T."/>
            <person name="Nelson D."/>
            <person name="Pils B."/>
            <person name="Prigge M."/>
            <person name="Reiss B."/>
            <person name="Renner T."/>
            <person name="Rombauts S."/>
            <person name="Rushton P."/>
            <person name="Sanderfoot A."/>
            <person name="Schween G."/>
            <person name="Shiu S.-H."/>
            <person name="Stueber K."/>
            <person name="Theodoulou F.L."/>
            <person name="Tu H."/>
            <person name="Van de Peer Y."/>
            <person name="Verrier P.J."/>
            <person name="Waters E."/>
            <person name="Wood A."/>
            <person name="Yang L."/>
            <person name="Cove D."/>
            <person name="Cuming A."/>
            <person name="Hasebe M."/>
            <person name="Lucas S."/>
            <person name="Mishler D.B."/>
            <person name="Reski R."/>
            <person name="Grigoriev I."/>
            <person name="Quatrano R.S."/>
            <person name="Boore J.L."/>
        </authorList>
    </citation>
    <scope>NUCLEOTIDE SEQUENCE [LARGE SCALE GENOMIC DNA]</scope>
    <source>
        <strain evidence="2 3">cv. Gransden 2004</strain>
    </source>
</reference>
<proteinExistence type="predicted"/>
<keyword evidence="3" id="KW-1185">Reference proteome</keyword>
<accession>A0A2K1KPY4</accession>
<evidence type="ECO:0000313" key="2">
    <source>
        <dbReference type="EnsemblPlants" id="PAC:32921359.CDS.1"/>
    </source>
</evidence>
<evidence type="ECO:0000313" key="1">
    <source>
        <dbReference type="EMBL" id="PNR55854.1"/>
    </source>
</evidence>
<gene>
    <name evidence="1" type="ORF">PHYPA_006751</name>
</gene>
<dbReference type="Gramene" id="Pp3c4_25680V3.2">
    <property type="protein sequence ID" value="PAC:32921360.CDS.1"/>
    <property type="gene ID" value="Pp3c4_25680"/>
</dbReference>
<sequence>MIARVADTGFVFDVAFSCGGGDGVDVSVKQACVALYYLECGLAGTLLRLPFHKALSLCAVWPPSLHSLPFAVPASLSFLHLLQFFL</sequence>
<organism evidence="1">
    <name type="scientific">Physcomitrium patens</name>
    <name type="common">Spreading-leaved earth moss</name>
    <name type="synonym">Physcomitrella patens</name>
    <dbReference type="NCBI Taxonomy" id="3218"/>
    <lineage>
        <taxon>Eukaryota</taxon>
        <taxon>Viridiplantae</taxon>
        <taxon>Streptophyta</taxon>
        <taxon>Embryophyta</taxon>
        <taxon>Bryophyta</taxon>
        <taxon>Bryophytina</taxon>
        <taxon>Bryopsida</taxon>
        <taxon>Funariidae</taxon>
        <taxon>Funariales</taxon>
        <taxon>Funariaceae</taxon>
        <taxon>Physcomitrium</taxon>
    </lineage>
</organism>
<dbReference type="InParanoid" id="A0A2K1KPY4"/>
<dbReference type="EMBL" id="ABEU02000004">
    <property type="protein sequence ID" value="PNR55854.1"/>
    <property type="molecule type" value="Genomic_DNA"/>
</dbReference>
<reference evidence="1 3" key="2">
    <citation type="journal article" date="2018" name="Plant J.">
        <title>The Physcomitrella patens chromosome-scale assembly reveals moss genome structure and evolution.</title>
        <authorList>
            <person name="Lang D."/>
            <person name="Ullrich K.K."/>
            <person name="Murat F."/>
            <person name="Fuchs J."/>
            <person name="Jenkins J."/>
            <person name="Haas F.B."/>
            <person name="Piednoel M."/>
            <person name="Gundlach H."/>
            <person name="Van Bel M."/>
            <person name="Meyberg R."/>
            <person name="Vives C."/>
            <person name="Morata J."/>
            <person name="Symeonidi A."/>
            <person name="Hiss M."/>
            <person name="Muchero W."/>
            <person name="Kamisugi Y."/>
            <person name="Saleh O."/>
            <person name="Blanc G."/>
            <person name="Decker E.L."/>
            <person name="van Gessel N."/>
            <person name="Grimwood J."/>
            <person name="Hayes R.D."/>
            <person name="Graham S.W."/>
            <person name="Gunter L.E."/>
            <person name="McDaniel S.F."/>
            <person name="Hoernstein S.N.W."/>
            <person name="Larsson A."/>
            <person name="Li F.W."/>
            <person name="Perroud P.F."/>
            <person name="Phillips J."/>
            <person name="Ranjan P."/>
            <person name="Rokshar D.S."/>
            <person name="Rothfels C.J."/>
            <person name="Schneider L."/>
            <person name="Shu S."/>
            <person name="Stevenson D.W."/>
            <person name="Thummler F."/>
            <person name="Tillich M."/>
            <person name="Villarreal Aguilar J.C."/>
            <person name="Widiez T."/>
            <person name="Wong G.K."/>
            <person name="Wymore A."/>
            <person name="Zhang Y."/>
            <person name="Zimmer A.D."/>
            <person name="Quatrano R.S."/>
            <person name="Mayer K.F.X."/>
            <person name="Goodstein D."/>
            <person name="Casacuberta J.M."/>
            <person name="Vandepoele K."/>
            <person name="Reski R."/>
            <person name="Cuming A.C."/>
            <person name="Tuskan G.A."/>
            <person name="Maumus F."/>
            <person name="Salse J."/>
            <person name="Schmutz J."/>
            <person name="Rensing S.A."/>
        </authorList>
    </citation>
    <scope>NUCLEOTIDE SEQUENCE [LARGE SCALE GENOMIC DNA]</scope>
    <source>
        <strain evidence="2 3">cv. Gransden 2004</strain>
    </source>
</reference>
<dbReference type="EnsemblPlants" id="Pp3c4_25680V3.1">
    <property type="protein sequence ID" value="PAC:32921359.CDS.1"/>
    <property type="gene ID" value="Pp3c4_25680"/>
</dbReference>
<dbReference type="Gramene" id="Pp3c4_25680V3.1">
    <property type="protein sequence ID" value="PAC:32921359.CDS.1"/>
    <property type="gene ID" value="Pp3c4_25680"/>
</dbReference>
<name>A0A2K1KPY4_PHYPA</name>
<dbReference type="Proteomes" id="UP000006727">
    <property type="component" value="Chromosome 4"/>
</dbReference>
<evidence type="ECO:0000313" key="3">
    <source>
        <dbReference type="Proteomes" id="UP000006727"/>
    </source>
</evidence>